<dbReference type="Pfam" id="PF00580">
    <property type="entry name" value="UvrD-helicase"/>
    <property type="match status" value="1"/>
</dbReference>
<evidence type="ECO:0000256" key="3">
    <source>
        <dbReference type="ARBA" id="ARBA00022741"/>
    </source>
</evidence>
<evidence type="ECO:0000256" key="16">
    <source>
        <dbReference type="PROSITE-ProRule" id="PRU00560"/>
    </source>
</evidence>
<dbReference type="HAMAP" id="MF_01485">
    <property type="entry name" value="RecB"/>
    <property type="match status" value="1"/>
</dbReference>
<dbReference type="PROSITE" id="PS51198">
    <property type="entry name" value="UVRD_HELICASE_ATP_BIND"/>
    <property type="match status" value="1"/>
</dbReference>
<keyword evidence="6 15" id="KW-0347">Helicase</keyword>
<accession>A0A420ELC9</accession>
<evidence type="ECO:0000256" key="12">
    <source>
        <dbReference type="ARBA" id="ARBA00023235"/>
    </source>
</evidence>
<dbReference type="EC" id="3.1.11.5" evidence="15"/>
<evidence type="ECO:0000256" key="9">
    <source>
        <dbReference type="ARBA" id="ARBA00022842"/>
    </source>
</evidence>
<dbReference type="Gene3D" id="3.90.320.10">
    <property type="match status" value="1"/>
</dbReference>
<dbReference type="GO" id="GO:0000724">
    <property type="term" value="P:double-strand break repair via homologous recombination"/>
    <property type="evidence" value="ECO:0007669"/>
    <property type="project" value="UniProtKB-UniRule"/>
</dbReference>
<keyword evidence="10 15" id="KW-0238">DNA-binding</keyword>
<dbReference type="GO" id="GO:0005829">
    <property type="term" value="C:cytosol"/>
    <property type="evidence" value="ECO:0007669"/>
    <property type="project" value="TreeGrafter"/>
</dbReference>
<keyword evidence="11 15" id="KW-0234">DNA repair</keyword>
<organism evidence="19 20">
    <name type="scientific">Alginatibacterium sediminis</name>
    <dbReference type="NCBI Taxonomy" id="2164068"/>
    <lineage>
        <taxon>Bacteria</taxon>
        <taxon>Pseudomonadati</taxon>
        <taxon>Pseudomonadota</taxon>
        <taxon>Gammaproteobacteria</taxon>
        <taxon>Alteromonadales</taxon>
        <taxon>Alteromonadaceae</taxon>
        <taxon>Alginatibacterium</taxon>
    </lineage>
</organism>
<feature type="domain" description="UvrD-like helicase ATP-binding" evidence="17">
    <location>
        <begin position="1"/>
        <end position="452"/>
    </location>
</feature>
<evidence type="ECO:0000259" key="17">
    <source>
        <dbReference type="PROSITE" id="PS51198"/>
    </source>
</evidence>
<feature type="domain" description="UvrD-like helicase C-terminal" evidence="18">
    <location>
        <begin position="453"/>
        <end position="750"/>
    </location>
</feature>
<dbReference type="GO" id="GO:0009338">
    <property type="term" value="C:exodeoxyribonuclease V complex"/>
    <property type="evidence" value="ECO:0007669"/>
    <property type="project" value="TreeGrafter"/>
</dbReference>
<name>A0A420ELC9_9ALTE</name>
<evidence type="ECO:0000256" key="6">
    <source>
        <dbReference type="ARBA" id="ARBA00022806"/>
    </source>
</evidence>
<evidence type="ECO:0000313" key="19">
    <source>
        <dbReference type="EMBL" id="RKF21517.1"/>
    </source>
</evidence>
<dbReference type="GO" id="GO:0043138">
    <property type="term" value="F:3'-5' DNA helicase activity"/>
    <property type="evidence" value="ECO:0007669"/>
    <property type="project" value="UniProtKB-UniRule"/>
</dbReference>
<dbReference type="PANTHER" id="PTHR11070">
    <property type="entry name" value="UVRD / RECB / PCRA DNA HELICASE FAMILY MEMBER"/>
    <property type="match status" value="1"/>
</dbReference>
<evidence type="ECO:0000256" key="13">
    <source>
        <dbReference type="ARBA" id="ARBA00034617"/>
    </source>
</evidence>
<evidence type="ECO:0000256" key="8">
    <source>
        <dbReference type="ARBA" id="ARBA00022840"/>
    </source>
</evidence>
<dbReference type="Gene3D" id="1.10.486.10">
    <property type="entry name" value="PCRA, domain 4"/>
    <property type="match status" value="1"/>
</dbReference>
<proteinExistence type="inferred from homology"/>
<keyword evidence="9 15" id="KW-0460">Magnesium</keyword>
<dbReference type="GO" id="GO:0000287">
    <property type="term" value="F:magnesium ion binding"/>
    <property type="evidence" value="ECO:0007669"/>
    <property type="project" value="UniProtKB-UniRule"/>
</dbReference>
<keyword evidence="1 15" id="KW-0540">Nuclease</keyword>
<evidence type="ECO:0000256" key="7">
    <source>
        <dbReference type="ARBA" id="ARBA00022839"/>
    </source>
</evidence>
<comment type="function">
    <text evidence="15">A helicase/nuclease that prepares dsDNA breaks (DSB) for recombinational DNA repair. Binds to DSBs and unwinds DNA via a highly rapid and processive ATP-dependent bidirectional helicase activity. Unwinds dsDNA until it encounters a Chi (crossover hotspot instigator) sequence from the 3' direction. Cuts ssDNA a few nucleotides 3' to the Chi site. The properties and activities of the enzyme are changed at Chi. The Chi-altered holoenzyme produces a long 3'-ssDNA overhang and facilitates RecA-binding to the ssDNA for homologous DNA recombination and repair. Holoenzyme degrades any linearized DNA that is unable to undergo homologous recombination. In the holoenzyme this subunit contributes ATPase, 3'-5' helicase, exonuclease activity and loads RecA onto ssDNA.</text>
</comment>
<keyword evidence="12 15" id="KW-0413">Isomerase</keyword>
<dbReference type="InterPro" id="IPR011335">
    <property type="entry name" value="Restrct_endonuc-II-like"/>
</dbReference>
<gene>
    <name evidence="15 19" type="primary">recB</name>
    <name evidence="19" type="ORF">DBZ36_02390</name>
</gene>
<comment type="catalytic activity">
    <reaction evidence="13 15">
        <text>Couples ATP hydrolysis with the unwinding of duplex DNA by translocating in the 3'-5' direction.</text>
        <dbReference type="EC" id="5.6.2.4"/>
    </reaction>
</comment>
<comment type="domain">
    <text evidence="15">The N-terminal DNA-binding domain is a ssDNA-dependent ATPase and has ATP-dependent 3'-5' helicase function. This domain interacts with RecC.</text>
</comment>
<comment type="subunit">
    <text evidence="15">Heterotrimer of RecB, RecC and RecD. All subunits contribute to DNA-binding. Interacts with RecA.</text>
</comment>
<dbReference type="SUPFAM" id="SSF52980">
    <property type="entry name" value="Restriction endonuclease-like"/>
    <property type="match status" value="1"/>
</dbReference>
<dbReference type="PROSITE" id="PS51217">
    <property type="entry name" value="UVRD_HELICASE_CTER"/>
    <property type="match status" value="1"/>
</dbReference>
<comment type="domain">
    <text evidence="15">The C-terminal domain has nuclease activity and interacts with RecD. It interacts with RecA, facilitating its loading onto ssDNA.</text>
</comment>
<comment type="miscellaneous">
    <text evidence="15">In the RecBCD complex, RecB has a slow 3'-5' helicase, an exonuclease activity and loads RecA onto ssDNA, RecD has a fast 5'-3' helicase activity, while RecC stimulates the ATPase and processivity of the RecB helicase and contributes to recognition of the Chi site.</text>
</comment>
<dbReference type="EMBL" id="RAQO01000002">
    <property type="protein sequence ID" value="RKF21517.1"/>
    <property type="molecule type" value="Genomic_DNA"/>
</dbReference>
<evidence type="ECO:0000256" key="14">
    <source>
        <dbReference type="ARBA" id="ARBA00048988"/>
    </source>
</evidence>
<dbReference type="GO" id="GO:0008854">
    <property type="term" value="F:exodeoxyribonuclease V activity"/>
    <property type="evidence" value="ECO:0007669"/>
    <property type="project" value="UniProtKB-EC"/>
</dbReference>
<feature type="binding site" evidence="15">
    <location>
        <position position="1076"/>
    </location>
    <ligand>
        <name>Mg(2+)</name>
        <dbReference type="ChEBI" id="CHEBI:18420"/>
    </ligand>
</feature>
<feature type="region of interest" description="Nuclease activity, interacts with RecD and RecA" evidence="15">
    <location>
        <begin position="903"/>
        <end position="1203"/>
    </location>
</feature>
<evidence type="ECO:0000256" key="2">
    <source>
        <dbReference type="ARBA" id="ARBA00022723"/>
    </source>
</evidence>
<comment type="cofactor">
    <cofactor evidence="15">
        <name>Mg(2+)</name>
        <dbReference type="ChEBI" id="CHEBI:18420"/>
    </cofactor>
    <text evidence="15">Binds 1 Mg(2+) ion per subunit.</text>
</comment>
<comment type="catalytic activity">
    <reaction evidence="14 15">
        <text>ATP + H2O = ADP + phosphate + H(+)</text>
        <dbReference type="Rhea" id="RHEA:13065"/>
        <dbReference type="ChEBI" id="CHEBI:15377"/>
        <dbReference type="ChEBI" id="CHEBI:15378"/>
        <dbReference type="ChEBI" id="CHEBI:30616"/>
        <dbReference type="ChEBI" id="CHEBI:43474"/>
        <dbReference type="ChEBI" id="CHEBI:456216"/>
        <dbReference type="EC" id="5.6.2.4"/>
    </reaction>
</comment>
<evidence type="ECO:0000313" key="20">
    <source>
        <dbReference type="Proteomes" id="UP000286482"/>
    </source>
</evidence>
<keyword evidence="7 15" id="KW-0269">Exonuclease</keyword>
<feature type="binding site" evidence="15">
    <location>
        <position position="963"/>
    </location>
    <ligand>
        <name>Mg(2+)</name>
        <dbReference type="ChEBI" id="CHEBI:18420"/>
    </ligand>
</feature>
<keyword evidence="4 15" id="KW-0227">DNA damage</keyword>
<dbReference type="PANTHER" id="PTHR11070:SF23">
    <property type="entry name" value="RECBCD ENZYME SUBUNIT RECB"/>
    <property type="match status" value="1"/>
</dbReference>
<evidence type="ECO:0000256" key="10">
    <source>
        <dbReference type="ARBA" id="ARBA00023125"/>
    </source>
</evidence>
<comment type="caution">
    <text evidence="19">The sequence shown here is derived from an EMBL/GenBank/DDBJ whole genome shotgun (WGS) entry which is preliminary data.</text>
</comment>
<dbReference type="OrthoDB" id="9810135at2"/>
<evidence type="ECO:0000256" key="15">
    <source>
        <dbReference type="HAMAP-Rule" id="MF_01485"/>
    </source>
</evidence>
<dbReference type="InterPro" id="IPR004586">
    <property type="entry name" value="RecB"/>
</dbReference>
<dbReference type="EC" id="5.6.2.4" evidence="15"/>
<keyword evidence="2 15" id="KW-0479">Metal-binding</keyword>
<dbReference type="Gene3D" id="1.10.3170.10">
    <property type="entry name" value="Recbcd, chain B, domain 2"/>
    <property type="match status" value="1"/>
</dbReference>
<dbReference type="InterPro" id="IPR014016">
    <property type="entry name" value="UvrD-like_ATP-bd"/>
</dbReference>
<dbReference type="Proteomes" id="UP000286482">
    <property type="component" value="Unassembled WGS sequence"/>
</dbReference>
<dbReference type="InterPro" id="IPR014017">
    <property type="entry name" value="DNA_helicase_UvrD-like_C"/>
</dbReference>
<reference evidence="19 20" key="1">
    <citation type="submission" date="2018-09" db="EMBL/GenBank/DDBJ databases">
        <authorList>
            <person name="Wang Z."/>
        </authorList>
    </citation>
    <scope>NUCLEOTIDE SEQUENCE [LARGE SCALE GENOMIC DNA]</scope>
    <source>
        <strain evidence="19 20">ALS 81</strain>
    </source>
</reference>
<dbReference type="Pfam" id="PF12705">
    <property type="entry name" value="PDDEXK_1"/>
    <property type="match status" value="1"/>
</dbReference>
<dbReference type="InterPro" id="IPR027417">
    <property type="entry name" value="P-loop_NTPase"/>
</dbReference>
<dbReference type="GO" id="GO:0016887">
    <property type="term" value="F:ATP hydrolysis activity"/>
    <property type="evidence" value="ECO:0007669"/>
    <property type="project" value="RHEA"/>
</dbReference>
<dbReference type="SUPFAM" id="SSF52540">
    <property type="entry name" value="P-loop containing nucleoside triphosphate hydrolases"/>
    <property type="match status" value="1"/>
</dbReference>
<comment type="similarity">
    <text evidence="15">Belongs to the helicase family. UvrD subfamily.</text>
</comment>
<keyword evidence="5 15" id="KW-0378">Hydrolase</keyword>
<evidence type="ECO:0000259" key="18">
    <source>
        <dbReference type="PROSITE" id="PS51217"/>
    </source>
</evidence>
<dbReference type="NCBIfam" id="TIGR00609">
    <property type="entry name" value="recB"/>
    <property type="match status" value="1"/>
</dbReference>
<evidence type="ECO:0000256" key="4">
    <source>
        <dbReference type="ARBA" id="ARBA00022763"/>
    </source>
</evidence>
<feature type="region of interest" description="DNA-binding and helicase activity, interacts with RecC" evidence="15">
    <location>
        <begin position="1"/>
        <end position="844"/>
    </location>
</feature>
<sequence>MSNALDVVRFPLFGSRLIEASAGTGKTYTISGLVLRLLLGHGGENAYHRPLKIEEILVVTFTEAATAELRSRIRDKIHKARIAFLRSQEHIFKSDDLLINALIESSGDRLADAQCLLIAEQNMDQASVFTIHGFCQRMLKQHAFESGMPFESEFISSEAQLRLQAAEDIWRENFYQSDLAMVARVMKLWSEGPMQLLGQLRSLFSQTQIQLQGQPLDQDFEAWFNSRCQAIGRFKHLWIEHAQEIETLLGKAQLNGRVYKKNTLPKWLAELQSFAANTQDSDELNKNVYRFSQAELISQTKDGCEPPLHAVFSLIDELLIDTTRLKDAIVASLYPQIKARYQALKQQQQSLSFDDLLSFLALTLKGESAERLATGIRELYPVAMIDEFQDTDAQQYFIFNRLYGQQQDLGMFLIGDPKQAIYGFRGADIFTYMQARQELSDHYTLPVNWRSSAAMVDASNAVFNWHTHPFIFKDAIDFEPVSAAEKNQDIAGICIDGIEQKALQLIEAQGDNAVMSNNAYKLAQARDCALRIQGLLQAGDEGRGTIGPKQKPIGASSIAVLVRTRKEGELVAQQLAKQNIASVSLSNRDSVFSCPEAMAWYLQMQAVLNPNNERLMRAALAAPVLGYDFAVLDALTQDENLWQQQVDEYHEHQRVWQRHGVLAMFYQWLAQRKLGEKLLSQMGGDRVLTNLLQLAEILQQQSAKLESEAALQRWFAQQLLEPDGDASEQQLRLESDANLVQIVTIHKSKGLEYDIVFLPFAFSFMPARECIYHIEEQLVFDLNGDELAKEAAEKERLAEDLRLLYVALTRAVYCCFIGIAAIGKVNKSSNSYSSQKSALGYLLQRNQSGDKTFLQQEVQAFLQTTQHASLESCIDDERPIYAPIQSAADQLEAKPFRSSIDNNWWISSYSALSRSRHDRHNFDASFEVQGLDLALQQDSLEQDLDVLDVFHFPRGSEAGSFLHLVFEELDFQLAAPEVEAQLALLLVDHGYDSKWLPALIQLRTQVLQTPLLDNGRYCLADIQAGQRLNEMEFVLPMANLKSSEMNRLLRHFDALSAKARGLDFQQIKGMLKGFIDLVYQHEGRYYVLDYKSNHLGYVDSDYNNQAMETAMIEHRYDFQYQLYALALHRFLAQRVVDYDFEQHFGGVYYLFMRGMPGATLHSPAHGQQHQGVYFARPDASFIQALDRAFQDGSHSFSEDAQPC</sequence>
<feature type="binding site" evidence="15">
    <location>
        <position position="1089"/>
    </location>
    <ligand>
        <name>Mg(2+)</name>
        <dbReference type="ChEBI" id="CHEBI:18420"/>
    </ligand>
</feature>
<dbReference type="CDD" id="cd22352">
    <property type="entry name" value="RecB_C-like"/>
    <property type="match status" value="1"/>
</dbReference>
<dbReference type="GO" id="GO:0005524">
    <property type="term" value="F:ATP binding"/>
    <property type="evidence" value="ECO:0007669"/>
    <property type="project" value="UniProtKB-UniRule"/>
</dbReference>
<keyword evidence="3 15" id="KW-0547">Nucleotide-binding</keyword>
<comment type="catalytic activity">
    <reaction evidence="15">
        <text>Exonucleolytic cleavage (in the presence of ATP) in either 5'- to 3'- or 3'- to 5'-direction to yield 5'-phosphooligonucleotides.</text>
        <dbReference type="EC" id="3.1.11.5"/>
    </reaction>
</comment>
<dbReference type="InterPro" id="IPR000212">
    <property type="entry name" value="DNA_helicase_UvrD/REP"/>
</dbReference>
<dbReference type="Pfam" id="PF13361">
    <property type="entry name" value="UvrD_C"/>
    <property type="match status" value="1"/>
</dbReference>
<dbReference type="GO" id="GO:0003677">
    <property type="term" value="F:DNA binding"/>
    <property type="evidence" value="ECO:0007669"/>
    <property type="project" value="UniProtKB-UniRule"/>
</dbReference>
<evidence type="ECO:0000256" key="1">
    <source>
        <dbReference type="ARBA" id="ARBA00022722"/>
    </source>
</evidence>
<feature type="binding site" evidence="16">
    <location>
        <begin position="20"/>
        <end position="27"/>
    </location>
    <ligand>
        <name>ATP</name>
        <dbReference type="ChEBI" id="CHEBI:30616"/>
    </ligand>
</feature>
<protein>
    <recommendedName>
        <fullName evidence="15">RecBCD enzyme subunit RecB</fullName>
        <ecNumber evidence="15">3.1.11.5</ecNumber>
        <ecNumber evidence="15">5.6.2.4</ecNumber>
    </recommendedName>
    <alternativeName>
        <fullName evidence="15">DNA 3'-5' helicase subunit RecB</fullName>
    </alternativeName>
    <alternativeName>
        <fullName evidence="15">Exonuclease V subunit RecB</fullName>
        <shortName evidence="15">ExoV subunit RecB</shortName>
    </alternativeName>
    <alternativeName>
        <fullName evidence="15">Helicase/nuclease RecBCD subunit RecB</fullName>
    </alternativeName>
</protein>
<dbReference type="RefSeq" id="WP_120353320.1">
    <property type="nucleotide sequence ID" value="NZ_RAQO01000002.1"/>
</dbReference>
<keyword evidence="8 15" id="KW-0067">ATP-binding</keyword>
<keyword evidence="20" id="KW-1185">Reference proteome</keyword>
<dbReference type="InterPro" id="IPR011604">
    <property type="entry name" value="PDDEXK-like_dom_sf"/>
</dbReference>
<feature type="active site" description="For nuclease activity" evidence="15">
    <location>
        <position position="1089"/>
    </location>
</feature>
<evidence type="ECO:0000256" key="5">
    <source>
        <dbReference type="ARBA" id="ARBA00022801"/>
    </source>
</evidence>
<dbReference type="InterPro" id="IPR038726">
    <property type="entry name" value="PDDEXK_AddAB-type"/>
</dbReference>
<evidence type="ECO:0000256" key="11">
    <source>
        <dbReference type="ARBA" id="ARBA00023204"/>
    </source>
</evidence>
<dbReference type="Gene3D" id="3.40.50.300">
    <property type="entry name" value="P-loop containing nucleotide triphosphate hydrolases"/>
    <property type="match status" value="2"/>
</dbReference>
<dbReference type="AlphaFoldDB" id="A0A420ELC9"/>